<feature type="domain" description="Death" evidence="2">
    <location>
        <begin position="124"/>
        <end position="191"/>
    </location>
</feature>
<evidence type="ECO:0000313" key="3">
    <source>
        <dbReference type="EMBL" id="KAA8583710.1"/>
    </source>
</evidence>
<dbReference type="PANTHER" id="PTHR46874">
    <property type="entry name" value="TUMOR NECROSIS FACTOR RECEPTOR SUPERFAMILY MEMBER 6"/>
    <property type="match status" value="1"/>
</dbReference>
<accession>A0A5J5CT98</accession>
<protein>
    <recommendedName>
        <fullName evidence="2">Death domain-containing protein</fullName>
    </recommendedName>
</protein>
<comment type="caution">
    <text evidence="3">The sequence shown here is derived from an EMBL/GenBank/DDBJ whole genome shotgun (WGS) entry which is preliminary data.</text>
</comment>
<dbReference type="GO" id="GO:0097049">
    <property type="term" value="P:motor neuron apoptotic process"/>
    <property type="evidence" value="ECO:0007669"/>
    <property type="project" value="TreeGrafter"/>
</dbReference>
<dbReference type="Proteomes" id="UP000327493">
    <property type="component" value="Chromosome 17"/>
</dbReference>
<dbReference type="GO" id="GO:0032872">
    <property type="term" value="P:regulation of stress-activated MAPK cascade"/>
    <property type="evidence" value="ECO:0007669"/>
    <property type="project" value="TreeGrafter"/>
</dbReference>
<dbReference type="Gene3D" id="2.10.50.10">
    <property type="entry name" value="Tumor Necrosis Factor Receptor, subunit A, domain 2"/>
    <property type="match status" value="1"/>
</dbReference>
<dbReference type="GO" id="GO:0043066">
    <property type="term" value="P:negative regulation of apoptotic process"/>
    <property type="evidence" value="ECO:0007669"/>
    <property type="project" value="TreeGrafter"/>
</dbReference>
<dbReference type="PROSITE" id="PS50017">
    <property type="entry name" value="DEATH_DOMAIN"/>
    <property type="match status" value="1"/>
</dbReference>
<dbReference type="SUPFAM" id="SSF47986">
    <property type="entry name" value="DEATH domain"/>
    <property type="match status" value="1"/>
</dbReference>
<dbReference type="Pfam" id="PF00531">
    <property type="entry name" value="Death"/>
    <property type="match status" value="1"/>
</dbReference>
<dbReference type="InterPro" id="IPR000488">
    <property type="entry name" value="Death_dom"/>
</dbReference>
<dbReference type="GO" id="GO:0006924">
    <property type="term" value="P:activation-induced cell death of T cells"/>
    <property type="evidence" value="ECO:0007669"/>
    <property type="project" value="TreeGrafter"/>
</dbReference>
<dbReference type="InterPro" id="IPR011029">
    <property type="entry name" value="DEATH-like_dom_sf"/>
</dbReference>
<evidence type="ECO:0000313" key="4">
    <source>
        <dbReference type="Proteomes" id="UP000327493"/>
    </source>
</evidence>
<organism evidence="3 4">
    <name type="scientific">Etheostoma spectabile</name>
    <name type="common">orangethroat darter</name>
    <dbReference type="NCBI Taxonomy" id="54343"/>
    <lineage>
        <taxon>Eukaryota</taxon>
        <taxon>Metazoa</taxon>
        <taxon>Chordata</taxon>
        <taxon>Craniata</taxon>
        <taxon>Vertebrata</taxon>
        <taxon>Euteleostomi</taxon>
        <taxon>Actinopterygii</taxon>
        <taxon>Neopterygii</taxon>
        <taxon>Teleostei</taxon>
        <taxon>Neoteleostei</taxon>
        <taxon>Acanthomorphata</taxon>
        <taxon>Eupercaria</taxon>
        <taxon>Perciformes</taxon>
        <taxon>Percoidei</taxon>
        <taxon>Percidae</taxon>
        <taxon>Etheostomatinae</taxon>
        <taxon>Etheostoma</taxon>
    </lineage>
</organism>
<dbReference type="SUPFAM" id="SSF57586">
    <property type="entry name" value="TNF receptor-like"/>
    <property type="match status" value="1"/>
</dbReference>
<sequence>MIAAESSKFPAWFSVVTLVLLFLLKSAASSTNEGQNISQSCVDGTYEHEGKKCCLCGAGLHLEEHCTVNLQIGKCKTCLKETYSSHPNNHESCEPCTSCSQPNVVDLQAHLPDIVEVIGWKVMKDLAMRSTITDPTIEACQMNHPGNIQEATLELLKIWVEKNGKEASRNLVQILHKSGKKDRAERVMDILSRPNNNHA</sequence>
<dbReference type="GO" id="GO:0009897">
    <property type="term" value="C:external side of plasma membrane"/>
    <property type="evidence" value="ECO:0007669"/>
    <property type="project" value="TreeGrafter"/>
</dbReference>
<dbReference type="Gene3D" id="1.10.533.10">
    <property type="entry name" value="Death Domain, Fas"/>
    <property type="match status" value="1"/>
</dbReference>
<feature type="chain" id="PRO_5023917695" description="Death domain-containing protein" evidence="1">
    <location>
        <begin position="29"/>
        <end position="199"/>
    </location>
</feature>
<evidence type="ECO:0000256" key="1">
    <source>
        <dbReference type="SAM" id="SignalP"/>
    </source>
</evidence>
<feature type="signal peptide" evidence="1">
    <location>
        <begin position="1"/>
        <end position="28"/>
    </location>
</feature>
<proteinExistence type="predicted"/>
<keyword evidence="4" id="KW-1185">Reference proteome</keyword>
<name>A0A5J5CT98_9PERO</name>
<dbReference type="PANTHER" id="PTHR46874:SF1">
    <property type="entry name" value="TUMOR NECROSIS FACTOR RECEPTOR SUPERFAMILY MEMBER 6"/>
    <property type="match status" value="1"/>
</dbReference>
<evidence type="ECO:0000259" key="2">
    <source>
        <dbReference type="PROSITE" id="PS50017"/>
    </source>
</evidence>
<dbReference type="GO" id="GO:0097527">
    <property type="term" value="P:necroptotic signaling pathway"/>
    <property type="evidence" value="ECO:0007669"/>
    <property type="project" value="TreeGrafter"/>
</dbReference>
<dbReference type="GO" id="GO:0031265">
    <property type="term" value="C:CD95 death-inducing signaling complex"/>
    <property type="evidence" value="ECO:0007669"/>
    <property type="project" value="TreeGrafter"/>
</dbReference>
<dbReference type="GO" id="GO:0005031">
    <property type="term" value="F:tumor necrosis factor receptor activity"/>
    <property type="evidence" value="ECO:0007669"/>
    <property type="project" value="TreeGrafter"/>
</dbReference>
<gene>
    <name evidence="3" type="ORF">FQN60_014918</name>
</gene>
<dbReference type="AlphaFoldDB" id="A0A5J5CT98"/>
<keyword evidence="1" id="KW-0732">Signal</keyword>
<reference evidence="3 4" key="1">
    <citation type="submission" date="2019-08" db="EMBL/GenBank/DDBJ databases">
        <title>A chromosome-level genome assembly, high-density linkage maps, and genome scans reveal the genomic architecture of hybrid incompatibilities underlying speciation via character displacement in darters (Percidae: Etheostominae).</title>
        <authorList>
            <person name="Moran R.L."/>
            <person name="Catchen J.M."/>
            <person name="Fuller R.C."/>
        </authorList>
    </citation>
    <scope>NUCLEOTIDE SEQUENCE [LARGE SCALE GENOMIC DNA]</scope>
    <source>
        <strain evidence="3">EspeVRDwgs_2016</strain>
        <tissue evidence="3">Muscle</tissue>
    </source>
</reference>
<dbReference type="EMBL" id="VOFY01000017">
    <property type="protein sequence ID" value="KAA8583710.1"/>
    <property type="molecule type" value="Genomic_DNA"/>
</dbReference>
<dbReference type="GO" id="GO:0045121">
    <property type="term" value="C:membrane raft"/>
    <property type="evidence" value="ECO:0007669"/>
    <property type="project" value="TreeGrafter"/>
</dbReference>
<dbReference type="GO" id="GO:0097192">
    <property type="term" value="P:extrinsic apoptotic signaling pathway in absence of ligand"/>
    <property type="evidence" value="ECO:0007669"/>
    <property type="project" value="TreeGrafter"/>
</dbReference>